<gene>
    <name evidence="2" type="ORF">METZ01_LOCUS255051</name>
</gene>
<evidence type="ECO:0000256" key="1">
    <source>
        <dbReference type="SAM" id="MobiDB-lite"/>
    </source>
</evidence>
<protein>
    <submittedName>
        <fullName evidence="2">Uncharacterized protein</fullName>
    </submittedName>
</protein>
<sequence length="55" mass="6265">MRRRRDSEIKTALQDTQQRGGGYSPSLAPMVLFDVCFHIVEIECYEAMLSAVESE</sequence>
<dbReference type="EMBL" id="UINC01069091">
    <property type="protein sequence ID" value="SVC02197.1"/>
    <property type="molecule type" value="Genomic_DNA"/>
</dbReference>
<evidence type="ECO:0000313" key="2">
    <source>
        <dbReference type="EMBL" id="SVC02197.1"/>
    </source>
</evidence>
<feature type="region of interest" description="Disordered" evidence="1">
    <location>
        <begin position="1"/>
        <end position="23"/>
    </location>
</feature>
<proteinExistence type="predicted"/>
<organism evidence="2">
    <name type="scientific">marine metagenome</name>
    <dbReference type="NCBI Taxonomy" id="408172"/>
    <lineage>
        <taxon>unclassified sequences</taxon>
        <taxon>metagenomes</taxon>
        <taxon>ecological metagenomes</taxon>
    </lineage>
</organism>
<reference evidence="2" key="1">
    <citation type="submission" date="2018-05" db="EMBL/GenBank/DDBJ databases">
        <authorList>
            <person name="Lanie J.A."/>
            <person name="Ng W.-L."/>
            <person name="Kazmierczak K.M."/>
            <person name="Andrzejewski T.M."/>
            <person name="Davidsen T.M."/>
            <person name="Wayne K.J."/>
            <person name="Tettelin H."/>
            <person name="Glass J.I."/>
            <person name="Rusch D."/>
            <person name="Podicherti R."/>
            <person name="Tsui H.-C.T."/>
            <person name="Winkler M.E."/>
        </authorList>
    </citation>
    <scope>NUCLEOTIDE SEQUENCE</scope>
</reference>
<accession>A0A382ISM2</accession>
<dbReference type="AlphaFoldDB" id="A0A382ISM2"/>
<name>A0A382ISM2_9ZZZZ</name>